<accession>M6JG36</accession>
<dbReference type="EMBL" id="AHMU02000064">
    <property type="protein sequence ID" value="EMN20909.1"/>
    <property type="molecule type" value="Genomic_DNA"/>
</dbReference>
<name>M6JG36_9LEPT</name>
<organism evidence="1 2">
    <name type="scientific">Leptospira santarosai serovar Arenal str. MAVJ 401</name>
    <dbReference type="NCBI Taxonomy" id="1049976"/>
    <lineage>
        <taxon>Bacteria</taxon>
        <taxon>Pseudomonadati</taxon>
        <taxon>Spirochaetota</taxon>
        <taxon>Spirochaetia</taxon>
        <taxon>Leptospirales</taxon>
        <taxon>Leptospiraceae</taxon>
        <taxon>Leptospira</taxon>
    </lineage>
</organism>
<comment type="caution">
    <text evidence="1">The sequence shown here is derived from an EMBL/GenBank/DDBJ whole genome shotgun (WGS) entry which is preliminary data.</text>
</comment>
<evidence type="ECO:0000313" key="1">
    <source>
        <dbReference type="EMBL" id="EMN20909.1"/>
    </source>
</evidence>
<feature type="non-terminal residue" evidence="1">
    <location>
        <position position="1"/>
    </location>
</feature>
<protein>
    <submittedName>
        <fullName evidence="1">Uncharacterized protein</fullName>
    </submittedName>
</protein>
<gene>
    <name evidence="1" type="ORF">LEP1GSC063_3287</name>
</gene>
<proteinExistence type="predicted"/>
<reference evidence="1 2" key="1">
    <citation type="submission" date="2013-01" db="EMBL/GenBank/DDBJ databases">
        <authorList>
            <person name="Harkins D.M."/>
            <person name="Durkin A.S."/>
            <person name="Brinkac L.M."/>
            <person name="Haft D.H."/>
            <person name="Selengut J.D."/>
            <person name="Sanka R."/>
            <person name="DePew J."/>
            <person name="Purushe J."/>
            <person name="Hartskeerl R.A."/>
            <person name="Ahmed A."/>
            <person name="van der Linden H."/>
            <person name="Goris M.G.A."/>
            <person name="Vinetz J.M."/>
            <person name="Sutton G.G."/>
            <person name="Nierman W.C."/>
            <person name="Fouts D.E."/>
        </authorList>
    </citation>
    <scope>NUCLEOTIDE SEQUENCE [LARGE SCALE GENOMIC DNA]</scope>
    <source>
        <strain evidence="1 2">MAVJ 401</strain>
    </source>
</reference>
<evidence type="ECO:0000313" key="2">
    <source>
        <dbReference type="Proteomes" id="UP000012106"/>
    </source>
</evidence>
<dbReference type="Proteomes" id="UP000012106">
    <property type="component" value="Unassembled WGS sequence"/>
</dbReference>
<sequence length="38" mass="4314">HGSIRWLAKDENNRLILGIELAGKSDLPGERDRRRISA</sequence>
<dbReference type="AlphaFoldDB" id="M6JG36"/>